<keyword evidence="1" id="KW-1133">Transmembrane helix</keyword>
<keyword evidence="3" id="KW-1185">Reference proteome</keyword>
<accession>A0A0F6R0A3</accession>
<protein>
    <recommendedName>
        <fullName evidence="4">RDD domain-containing protein</fullName>
    </recommendedName>
</protein>
<dbReference type="Proteomes" id="UP000033457">
    <property type="component" value="Chromosome"/>
</dbReference>
<dbReference type="InterPro" id="IPR016795">
    <property type="entry name" value="UCP021697"/>
</dbReference>
<dbReference type="OrthoDB" id="5187110at2"/>
<gene>
    <name evidence="2" type="ORF">UL82_07250</name>
</gene>
<evidence type="ECO:0008006" key="4">
    <source>
        <dbReference type="Google" id="ProtNLM"/>
    </source>
</evidence>
<dbReference type="EMBL" id="CP011312">
    <property type="protein sequence ID" value="AKE41612.1"/>
    <property type="molecule type" value="Genomic_DNA"/>
</dbReference>
<dbReference type="AlphaFoldDB" id="A0A0F6R0A3"/>
<organism evidence="2 3">
    <name type="scientific">Corynebacterium kutscheri</name>
    <dbReference type="NCBI Taxonomy" id="35755"/>
    <lineage>
        <taxon>Bacteria</taxon>
        <taxon>Bacillati</taxon>
        <taxon>Actinomycetota</taxon>
        <taxon>Actinomycetes</taxon>
        <taxon>Mycobacteriales</taxon>
        <taxon>Corynebacteriaceae</taxon>
        <taxon>Corynebacterium</taxon>
    </lineage>
</organism>
<dbReference type="PANTHER" id="PTHR36115:SF6">
    <property type="entry name" value="PROLINE-RICH ANTIGEN HOMOLOG"/>
    <property type="match status" value="1"/>
</dbReference>
<dbReference type="PIRSF" id="PIRSF021697">
    <property type="entry name" value="UCP021697"/>
    <property type="match status" value="1"/>
</dbReference>
<dbReference type="RefSeq" id="WP_046439982.1">
    <property type="nucleotide sequence ID" value="NZ_CP011312.1"/>
</dbReference>
<evidence type="ECO:0000313" key="2">
    <source>
        <dbReference type="EMBL" id="AKE41612.1"/>
    </source>
</evidence>
<feature type="transmembrane region" description="Helical" evidence="1">
    <location>
        <begin position="75"/>
        <end position="95"/>
    </location>
</feature>
<evidence type="ECO:0000256" key="1">
    <source>
        <dbReference type="SAM" id="Phobius"/>
    </source>
</evidence>
<proteinExistence type="predicted"/>
<evidence type="ECO:0000313" key="3">
    <source>
        <dbReference type="Proteomes" id="UP000033457"/>
    </source>
</evidence>
<dbReference type="InterPro" id="IPR051791">
    <property type="entry name" value="Pra-immunoreactive"/>
</dbReference>
<feature type="transmembrane region" description="Helical" evidence="1">
    <location>
        <begin position="51"/>
        <end position="69"/>
    </location>
</feature>
<keyword evidence="1" id="KW-0472">Membrane</keyword>
<dbReference type="PANTHER" id="PTHR36115">
    <property type="entry name" value="PROLINE-RICH ANTIGEN HOMOLOG-RELATED"/>
    <property type="match status" value="1"/>
</dbReference>
<reference evidence="2 3" key="1">
    <citation type="journal article" date="2015" name="Genome Announc.">
        <title>Complete Genome Sequence of Corynebacterium kutscheri DSM 20755, a Corynebacterial Type Strain with Remarkably Low G+C Content of Chromosomal DNA.</title>
        <authorList>
            <person name="Ruckert C."/>
            <person name="Albersmeier A."/>
            <person name="Winkler A."/>
            <person name="Tauch A."/>
        </authorList>
    </citation>
    <scope>NUCLEOTIDE SEQUENCE [LARGE SCALE GENOMIC DNA]</scope>
    <source>
        <strain evidence="2 3">DSM 20755</strain>
    </source>
</reference>
<dbReference type="HOGENOM" id="CLU_110186_0_0_11"/>
<sequence length="157" mass="16745">MNNPKRSWLDGPQIPGEYDGIQESRWPGELLGLPEFGSGALASVRRRAGGVAIDWAICVIVASFINIFTHQLGGTSTLAMLLFILLGTLSVTFFARTPGQMLLGMGVGRIDVRDAHVGFVRACARSLLTCFVLPAAMVDSDGRGMHDRATGTAVILS</sequence>
<name>A0A0F6R0A3_9CORY</name>
<keyword evidence="1" id="KW-0812">Transmembrane</keyword>
<dbReference type="KEGG" id="cku:UL82_07250"/>
<dbReference type="STRING" id="35755.UL82_07250"/>